<evidence type="ECO:0000259" key="14">
    <source>
        <dbReference type="Pfam" id="PF12935"/>
    </source>
</evidence>
<feature type="domain" description="Sec16 Sec23-binding" evidence="12">
    <location>
        <begin position="848"/>
        <end position="1149"/>
    </location>
</feature>
<evidence type="ECO:0000256" key="11">
    <source>
        <dbReference type="SAM" id="MobiDB-lite"/>
    </source>
</evidence>
<evidence type="ECO:0000256" key="6">
    <source>
        <dbReference type="ARBA" id="ARBA00022927"/>
    </source>
</evidence>
<feature type="compositionally biased region" description="Acidic residues" evidence="11">
    <location>
        <begin position="220"/>
        <end position="231"/>
    </location>
</feature>
<comment type="caution">
    <text evidence="15">The sequence shown here is derived from an EMBL/GenBank/DDBJ whole genome shotgun (WGS) entry which is preliminary data.</text>
</comment>
<feature type="compositionally biased region" description="Low complexity" evidence="11">
    <location>
        <begin position="606"/>
        <end position="616"/>
    </location>
</feature>
<evidence type="ECO:0000256" key="1">
    <source>
        <dbReference type="ARBA" id="ARBA00004397"/>
    </source>
</evidence>
<feature type="compositionally biased region" description="Pro residues" evidence="11">
    <location>
        <begin position="1537"/>
        <end position="1564"/>
    </location>
</feature>
<evidence type="ECO:0000313" key="16">
    <source>
        <dbReference type="Proteomes" id="UP000053317"/>
    </source>
</evidence>
<dbReference type="GO" id="GO:0007030">
    <property type="term" value="P:Golgi organization"/>
    <property type="evidence" value="ECO:0007669"/>
    <property type="project" value="TreeGrafter"/>
</dbReference>
<dbReference type="Pfam" id="PF12935">
    <property type="entry name" value="Sec16_N"/>
    <property type="match status" value="1"/>
</dbReference>
<dbReference type="GO" id="GO:0015031">
    <property type="term" value="P:protein transport"/>
    <property type="evidence" value="ECO:0007669"/>
    <property type="project" value="UniProtKB-KW"/>
</dbReference>
<comment type="function">
    <text evidence="9 10">Involved in the initiation of assembly of the COPII coat required for the formation of transport vesicles from the endoplasmic reticulum (ER) and the selection of cargo molecules. Also involved in autophagy.</text>
</comment>
<feature type="compositionally biased region" description="Basic and acidic residues" evidence="11">
    <location>
        <begin position="48"/>
        <end position="59"/>
    </location>
</feature>
<dbReference type="PANTHER" id="PTHR13402:SF6">
    <property type="entry name" value="SECRETORY 16, ISOFORM I"/>
    <property type="match status" value="1"/>
</dbReference>
<feature type="domain" description="Sec16 N-terminal" evidence="14">
    <location>
        <begin position="258"/>
        <end position="365"/>
    </location>
</feature>
<dbReference type="Gene3D" id="1.25.40.1030">
    <property type="match status" value="1"/>
</dbReference>
<evidence type="ECO:0000259" key="12">
    <source>
        <dbReference type="Pfam" id="PF12931"/>
    </source>
</evidence>
<feature type="compositionally biased region" description="Polar residues" evidence="11">
    <location>
        <begin position="1292"/>
        <end position="1304"/>
    </location>
</feature>
<feature type="compositionally biased region" description="Basic and acidic residues" evidence="11">
    <location>
        <begin position="364"/>
        <end position="376"/>
    </location>
</feature>
<dbReference type="CDD" id="cd09233">
    <property type="entry name" value="ACE1-Sec16-like"/>
    <property type="match status" value="1"/>
</dbReference>
<sequence>MSESHSIQCDEGNGDTTLTSWHPAFRPDEVSASAQDSHATTFSSPQEQYDHSVPSKDITDSLLSVHGTPELPETVVTQPNSQDDALVPLAEQQPAAVWDSSEEGGGFFDNLSGENTTQAAVSSDAQVAPIAEPGEAGVFRRDESKQTASSEDFGAHFITQEPSQAPQDPEADAVDPAWGLSRTNSDAFEVLGHIDRTSSFPQFALQPSHPLAPTQAEAILEAENERDEREEDLEHLAPDRQDDNGGQLDELLWTQHQEGRGSKDEDASFFDNFNEHQDSINEPSDAEARFEEGVPLVAEHNEEEEANGITGAGPSAMDALFHSDPEPSDVSFFNQPHQQEVSEQDLRHNLERKDTVDVLSSMRFDAHGSSNERETNQQDPISVKILNRDPNPPAQQEDIDAMWKAALEDDEFLPDDDDGFLSDGSDGPFPGDQNDQSLQNAPQSQPVQRPGVVSQRAPSSYTPHQPSTSEMAQGFSGSPWTGSAEPSPLGSSFNHQPQRPELMPKTESFVDQKGGYKSPYDLPEDLTTRHKRRVQMQPSVQSLRSSGAPPPPRSSSMASDAGFVQPLRQSSQSSPNIADFSRPGTSSSVGPPSTGALNGTRPPIQAASSSSSFFEELPVASRPRPTTSSGRYTPMQTSGLQAPPPMAGIRSVSSASGPLQPPIDVQTPKNASLSEPPKGNTYAQFELQKPERVIGQALPSVKPTAGETKVSSAKEILNVDTQAARFPGPLRSKSKKKEVLTWLSERISLLEQVNIAHSLEPQLPDPLTCRTEKVLLWKVLRIFVEHDGVVEGKVDAQKAIAALLVPESNFPETNGIHPDEGSHTNGIHSFHGYQLPSDPVDPSAVEQIRIFLLHGEREKAVWDAVDHRLWAHAMLIASTLDRTVWKQVVQEFVRQEVKTVGENTESLAALYQCFAGNLEDSIDQLVPPSARAGLQMVSKVASNGPTKNALDGLNKWRETLCLAVNNRCPDDHVAIAALGRLLMTYSRIEASHICFLLSHAMPAATFGGADEPQANIVLLGVDQRQPGFYNDEDAIILTEIYEFATSVLASHVSTSALLPHLQGYKFQRAVMLAETGFKTEALQYCEAISGAVKAVTKVSPYFHPLFIAELDEFYNRLRQAPVEASSSWKPSMEKVSGSLLSKFNTFVTGGDDETASTGSAKDAQEFGPFAKVAGTPNISREPSSVDLYSSFTNGGSQPMPVAAGGGRYNPNNQYAPRSSSEQVRGRSSLDVARSPSYSSTRPQKSPSLDQSSFAQATTAAPSLASPYQGLMQSPPQYQPSPPSSSYVPLSGATESPYTPQQRSYAPTPPISDPSYQHIPSQQSYAPNAPTNNLDHTIAQTPMNTEQVPAFGGYQPHIQQSPLVPSQPSPPPTEEHKEQPRESYQSYGGYEPPSYGTGYVPYEPEPDDEPDKKSDAPKKSNSFMDLDDNDPMSTASTMTAVKPVNKDLDRARKDAEADAAFRHAAEEDAKRSAQKTLNKKGSWFGTWFAKGEENKSEAGQKVYKAKLGEESAFYYDKELKKWVNKKDPNSATAVAKAAPPPPRTGPPSRMPSGMGPPPPPGPSSGPPKSVGLPPSTSMPSIPNPPSRAESPGTNGSTPSLAAPPPFQRAATGPSPAAGPPRPKLSSKPSDIDDLLGGPLVSRTGGTASRGAKKKRTGYVDIMAQQK</sequence>
<evidence type="ECO:0000256" key="9">
    <source>
        <dbReference type="ARBA" id="ARBA00024687"/>
    </source>
</evidence>
<organism evidence="15 16">
    <name type="scientific">Phaeomoniella chlamydospora</name>
    <name type="common">Phaeoacremonium chlamydosporum</name>
    <dbReference type="NCBI Taxonomy" id="158046"/>
    <lineage>
        <taxon>Eukaryota</taxon>
        <taxon>Fungi</taxon>
        <taxon>Dikarya</taxon>
        <taxon>Ascomycota</taxon>
        <taxon>Pezizomycotina</taxon>
        <taxon>Eurotiomycetes</taxon>
        <taxon>Chaetothyriomycetidae</taxon>
        <taxon>Phaeomoniellales</taxon>
        <taxon>Phaeomoniellaceae</taxon>
        <taxon>Phaeomoniella</taxon>
    </lineage>
</organism>
<dbReference type="Proteomes" id="UP000053317">
    <property type="component" value="Unassembled WGS sequence"/>
</dbReference>
<feature type="compositionally biased region" description="Low complexity" evidence="11">
    <location>
        <begin position="581"/>
        <end position="595"/>
    </location>
</feature>
<feature type="compositionally biased region" description="Low complexity" evidence="11">
    <location>
        <begin position="1565"/>
        <end position="1574"/>
    </location>
</feature>
<comment type="similarity">
    <text evidence="2 10">Belongs to the SEC16 family.</text>
</comment>
<evidence type="ECO:0000256" key="2">
    <source>
        <dbReference type="ARBA" id="ARBA00005927"/>
    </source>
</evidence>
<evidence type="ECO:0000256" key="4">
    <source>
        <dbReference type="ARBA" id="ARBA00022824"/>
    </source>
</evidence>
<comment type="subcellular location">
    <subcellularLocation>
        <location evidence="1">Endoplasmic reticulum membrane</location>
        <topology evidence="1">Peripheral membrane protein</topology>
        <orientation evidence="1">Cytoplasmic side</orientation>
    </subcellularLocation>
</comment>
<feature type="compositionally biased region" description="Polar residues" evidence="11">
    <location>
        <begin position="1313"/>
        <end position="1346"/>
    </location>
</feature>
<name>A0A0G2EKX0_PHACM</name>
<evidence type="ECO:0000256" key="8">
    <source>
        <dbReference type="ARBA" id="ARBA00023136"/>
    </source>
</evidence>
<feature type="region of interest" description="Disordered" evidence="11">
    <location>
        <begin position="203"/>
        <end position="658"/>
    </location>
</feature>
<dbReference type="EMBL" id="LCWF01000071">
    <property type="protein sequence ID" value="KKY22994.1"/>
    <property type="molecule type" value="Genomic_DNA"/>
</dbReference>
<evidence type="ECO:0000256" key="5">
    <source>
        <dbReference type="ARBA" id="ARBA00022892"/>
    </source>
</evidence>
<dbReference type="Pfam" id="PF12932">
    <property type="entry name" value="Sec16"/>
    <property type="match status" value="1"/>
</dbReference>
<feature type="compositionally biased region" description="Basic and acidic residues" evidence="11">
    <location>
        <begin position="232"/>
        <end position="243"/>
    </location>
</feature>
<feature type="compositionally biased region" description="Polar residues" evidence="11">
    <location>
        <begin position="567"/>
        <end position="576"/>
    </location>
</feature>
<evidence type="ECO:0000256" key="10">
    <source>
        <dbReference type="RuleBase" id="RU364101"/>
    </source>
</evidence>
<feature type="compositionally biased region" description="Polar residues" evidence="11">
    <location>
        <begin position="1235"/>
        <end position="1260"/>
    </location>
</feature>
<protein>
    <recommendedName>
        <fullName evidence="10">Protein transport protein sec16</fullName>
    </recommendedName>
</protein>
<feature type="compositionally biased region" description="Polar residues" evidence="11">
    <location>
        <begin position="112"/>
        <end position="125"/>
    </location>
</feature>
<dbReference type="InterPro" id="IPR024298">
    <property type="entry name" value="Sec16_Sec23-bd"/>
</dbReference>
<dbReference type="GO" id="GO:0012507">
    <property type="term" value="C:ER to Golgi transport vesicle membrane"/>
    <property type="evidence" value="ECO:0007669"/>
    <property type="project" value="TreeGrafter"/>
</dbReference>
<keyword evidence="5 10" id="KW-0931">ER-Golgi transport</keyword>
<evidence type="ECO:0000256" key="7">
    <source>
        <dbReference type="ARBA" id="ARBA00023006"/>
    </source>
</evidence>
<dbReference type="FunFam" id="1.25.40.1030:FF:000008">
    <property type="entry name" value="Protein transport protein sec16"/>
    <property type="match status" value="1"/>
</dbReference>
<feature type="domain" description="Sec16 central conserved" evidence="13">
    <location>
        <begin position="689"/>
        <end position="788"/>
    </location>
</feature>
<dbReference type="GO" id="GO:0016192">
    <property type="term" value="P:vesicle-mediated transport"/>
    <property type="evidence" value="ECO:0007669"/>
    <property type="project" value="UniProtKB-KW"/>
</dbReference>
<feature type="compositionally biased region" description="Polar residues" evidence="11">
    <location>
        <begin position="624"/>
        <end position="640"/>
    </location>
</feature>
<feature type="compositionally biased region" description="Polar residues" evidence="11">
    <location>
        <begin position="433"/>
        <end position="447"/>
    </location>
</feature>
<feature type="compositionally biased region" description="Polar residues" evidence="11">
    <location>
        <begin position="1209"/>
        <end position="1222"/>
    </location>
</feature>
<dbReference type="InterPro" id="IPR024340">
    <property type="entry name" value="Sec16_CCD"/>
</dbReference>
<feature type="compositionally biased region" description="Polar residues" evidence="11">
    <location>
        <begin position="32"/>
        <end position="47"/>
    </location>
</feature>
<feature type="compositionally biased region" description="Polar residues" evidence="11">
    <location>
        <begin position="1176"/>
        <end position="1196"/>
    </location>
</feature>
<keyword evidence="16" id="KW-1185">Reference proteome</keyword>
<feature type="region of interest" description="Disordered" evidence="11">
    <location>
        <begin position="1"/>
        <end position="180"/>
    </location>
</feature>
<dbReference type="Pfam" id="PF12931">
    <property type="entry name" value="TPR_Sec16"/>
    <property type="match status" value="1"/>
</dbReference>
<evidence type="ECO:0000259" key="13">
    <source>
        <dbReference type="Pfam" id="PF12932"/>
    </source>
</evidence>
<dbReference type="GO" id="GO:0005789">
    <property type="term" value="C:endoplasmic reticulum membrane"/>
    <property type="evidence" value="ECO:0007669"/>
    <property type="project" value="UniProtKB-SubCell"/>
</dbReference>
<feature type="compositionally biased region" description="Basic and acidic residues" evidence="11">
    <location>
        <begin position="257"/>
        <end position="266"/>
    </location>
</feature>
<feature type="compositionally biased region" description="Basic and acidic residues" evidence="11">
    <location>
        <begin position="344"/>
        <end position="356"/>
    </location>
</feature>
<keyword evidence="3 10" id="KW-0813">Transport</keyword>
<keyword evidence="7 10" id="KW-0072">Autophagy</keyword>
<dbReference type="PANTHER" id="PTHR13402">
    <property type="entry name" value="RGPR-RELATED"/>
    <property type="match status" value="1"/>
</dbReference>
<keyword evidence="8 10" id="KW-0472">Membrane</keyword>
<dbReference type="GO" id="GO:0070973">
    <property type="term" value="P:protein localization to endoplasmic reticulum exit site"/>
    <property type="evidence" value="ECO:0007669"/>
    <property type="project" value="TreeGrafter"/>
</dbReference>
<keyword evidence="4 10" id="KW-0256">Endoplasmic reticulum</keyword>
<feature type="compositionally biased region" description="Polar residues" evidence="11">
    <location>
        <begin position="331"/>
        <end position="341"/>
    </location>
</feature>
<dbReference type="GO" id="GO:0006914">
    <property type="term" value="P:autophagy"/>
    <property type="evidence" value="ECO:0007669"/>
    <property type="project" value="UniProtKB-KW"/>
</dbReference>
<keyword evidence="6 10" id="KW-0653">Protein transport</keyword>
<reference evidence="15 16" key="2">
    <citation type="submission" date="2015-05" db="EMBL/GenBank/DDBJ databases">
        <authorList>
            <person name="Morales-Cruz A."/>
            <person name="Amrine K.C."/>
            <person name="Cantu D."/>
        </authorList>
    </citation>
    <scope>NUCLEOTIDE SEQUENCE [LARGE SCALE GENOMIC DNA]</scope>
    <source>
        <strain evidence="15">UCRPC4</strain>
    </source>
</reference>
<gene>
    <name evidence="15" type="ORF">UCRPC4_g02999</name>
</gene>
<dbReference type="GO" id="GO:0070971">
    <property type="term" value="C:endoplasmic reticulum exit site"/>
    <property type="evidence" value="ECO:0007669"/>
    <property type="project" value="TreeGrafter"/>
</dbReference>
<evidence type="ECO:0000313" key="15">
    <source>
        <dbReference type="EMBL" id="KKY22994.1"/>
    </source>
</evidence>
<feature type="region of interest" description="Disordered" evidence="11">
    <location>
        <begin position="1525"/>
        <end position="1665"/>
    </location>
</feature>
<feature type="compositionally biased region" description="Acidic residues" evidence="11">
    <location>
        <begin position="408"/>
        <end position="420"/>
    </location>
</feature>
<feature type="region of interest" description="Disordered" evidence="11">
    <location>
        <begin position="1167"/>
        <end position="1445"/>
    </location>
</feature>
<proteinExistence type="inferred from homology"/>
<feature type="compositionally biased region" description="Polar residues" evidence="11">
    <location>
        <begin position="456"/>
        <end position="481"/>
    </location>
</feature>
<evidence type="ECO:0000256" key="3">
    <source>
        <dbReference type="ARBA" id="ARBA00022448"/>
    </source>
</evidence>
<reference evidence="15 16" key="1">
    <citation type="submission" date="2015-05" db="EMBL/GenBank/DDBJ databases">
        <title>Distinctive expansion of gene families associated with plant cell wall degradation and secondary metabolism in the genomes of grapevine trunk pathogens.</title>
        <authorList>
            <person name="Lawrence D.P."/>
            <person name="Travadon R."/>
            <person name="Rolshausen P.E."/>
            <person name="Baumgartner K."/>
        </authorList>
    </citation>
    <scope>NUCLEOTIDE SEQUENCE [LARGE SCALE GENOMIC DNA]</scope>
    <source>
        <strain evidence="15">UCRPC4</strain>
    </source>
</reference>
<dbReference type="InterPro" id="IPR024468">
    <property type="entry name" value="Sec16_N"/>
</dbReference>
<dbReference type="OrthoDB" id="8918678at2759"/>
<accession>A0A0G2EKX0</accession>